<dbReference type="InterPro" id="IPR029071">
    <property type="entry name" value="Ubiquitin-like_domsf"/>
</dbReference>
<dbReference type="KEGG" id="lgi:LOTGIDRAFT_237262"/>
<comment type="subcellular location">
    <subcellularLocation>
        <location evidence="1">Nucleus</location>
    </subcellularLocation>
</comment>
<evidence type="ECO:0000256" key="2">
    <source>
        <dbReference type="ARBA" id="ARBA00023242"/>
    </source>
</evidence>
<dbReference type="STRING" id="225164.V4CQI4"/>
<dbReference type="GeneID" id="20250396"/>
<dbReference type="EMBL" id="KB199652">
    <property type="protein sequence ID" value="ESP04725.1"/>
    <property type="molecule type" value="Genomic_DNA"/>
</dbReference>
<dbReference type="PANTHER" id="PTHR47187">
    <property type="entry name" value="NFATC2-INTERACTING PROTEIN"/>
    <property type="match status" value="1"/>
</dbReference>
<evidence type="ECO:0000256" key="1">
    <source>
        <dbReference type="ARBA" id="ARBA00004123"/>
    </source>
</evidence>
<dbReference type="CDD" id="cd01763">
    <property type="entry name" value="Ubl_SUMO_like"/>
    <property type="match status" value="1"/>
</dbReference>
<dbReference type="InterPro" id="IPR000626">
    <property type="entry name" value="Ubiquitin-like_dom"/>
</dbReference>
<dbReference type="OMA" id="DIIECHI"/>
<dbReference type="GO" id="GO:0005634">
    <property type="term" value="C:nucleus"/>
    <property type="evidence" value="ECO:0007669"/>
    <property type="project" value="UniProtKB-SubCell"/>
</dbReference>
<evidence type="ECO:0000259" key="4">
    <source>
        <dbReference type="PROSITE" id="PS50053"/>
    </source>
</evidence>
<accession>V4CQI4</accession>
<dbReference type="PROSITE" id="PS50053">
    <property type="entry name" value="UBIQUITIN_2"/>
    <property type="match status" value="1"/>
</dbReference>
<dbReference type="Gene3D" id="3.10.20.90">
    <property type="entry name" value="Phosphatidylinositol 3-kinase Catalytic Subunit, Chain A, domain 1"/>
    <property type="match status" value="1"/>
</dbReference>
<feature type="compositionally biased region" description="Basic residues" evidence="3">
    <location>
        <begin position="349"/>
        <end position="368"/>
    </location>
</feature>
<dbReference type="InterPro" id="IPR022617">
    <property type="entry name" value="Rad60/SUMO-like_dom"/>
</dbReference>
<protein>
    <recommendedName>
        <fullName evidence="4">Ubiquitin-like domain-containing protein</fullName>
    </recommendedName>
</protein>
<evidence type="ECO:0000313" key="5">
    <source>
        <dbReference type="EMBL" id="ESP04725.1"/>
    </source>
</evidence>
<dbReference type="Pfam" id="PF11976">
    <property type="entry name" value="Rad60-SLD"/>
    <property type="match status" value="1"/>
</dbReference>
<dbReference type="Proteomes" id="UP000030746">
    <property type="component" value="Unassembled WGS sequence"/>
</dbReference>
<keyword evidence="2" id="KW-0539">Nucleus</keyword>
<dbReference type="AlphaFoldDB" id="V4CQI4"/>
<feature type="region of interest" description="Disordered" evidence="3">
    <location>
        <begin position="1"/>
        <end position="63"/>
    </location>
</feature>
<keyword evidence="6" id="KW-1185">Reference proteome</keyword>
<dbReference type="RefSeq" id="XP_009044624.1">
    <property type="nucleotide sequence ID" value="XM_009046376.1"/>
</dbReference>
<reference evidence="5 6" key="1">
    <citation type="journal article" date="2013" name="Nature">
        <title>Insights into bilaterian evolution from three spiralian genomes.</title>
        <authorList>
            <person name="Simakov O."/>
            <person name="Marletaz F."/>
            <person name="Cho S.J."/>
            <person name="Edsinger-Gonzales E."/>
            <person name="Havlak P."/>
            <person name="Hellsten U."/>
            <person name="Kuo D.H."/>
            <person name="Larsson T."/>
            <person name="Lv J."/>
            <person name="Arendt D."/>
            <person name="Savage R."/>
            <person name="Osoegawa K."/>
            <person name="de Jong P."/>
            <person name="Grimwood J."/>
            <person name="Chapman J.A."/>
            <person name="Shapiro H."/>
            <person name="Aerts A."/>
            <person name="Otillar R.P."/>
            <person name="Terry A.Y."/>
            <person name="Boore J.L."/>
            <person name="Grigoriev I.V."/>
            <person name="Lindberg D.R."/>
            <person name="Seaver E.C."/>
            <person name="Weisblat D.A."/>
            <person name="Putnam N.H."/>
            <person name="Rokhsar D.S."/>
        </authorList>
    </citation>
    <scope>NUCLEOTIDE SEQUENCE [LARGE SCALE GENOMIC DNA]</scope>
</reference>
<name>V4CQI4_LOTGI</name>
<dbReference type="GO" id="GO:0045944">
    <property type="term" value="P:positive regulation of transcription by RNA polymerase II"/>
    <property type="evidence" value="ECO:0007669"/>
    <property type="project" value="TreeGrafter"/>
</dbReference>
<gene>
    <name evidence="5" type="ORF">LOTGIDRAFT_237262</name>
</gene>
<organism evidence="5 6">
    <name type="scientific">Lottia gigantea</name>
    <name type="common">Giant owl limpet</name>
    <dbReference type="NCBI Taxonomy" id="225164"/>
    <lineage>
        <taxon>Eukaryota</taxon>
        <taxon>Metazoa</taxon>
        <taxon>Spiralia</taxon>
        <taxon>Lophotrochozoa</taxon>
        <taxon>Mollusca</taxon>
        <taxon>Gastropoda</taxon>
        <taxon>Patellogastropoda</taxon>
        <taxon>Lottioidea</taxon>
        <taxon>Lottiidae</taxon>
        <taxon>Lottia</taxon>
    </lineage>
</organism>
<dbReference type="InterPro" id="IPR052324">
    <property type="entry name" value="NFATC2-Int_DNA_Repair"/>
</dbReference>
<feature type="region of interest" description="Disordered" evidence="3">
    <location>
        <begin position="343"/>
        <end position="368"/>
    </location>
</feature>
<evidence type="ECO:0000313" key="6">
    <source>
        <dbReference type="Proteomes" id="UP000030746"/>
    </source>
</evidence>
<dbReference type="SUPFAM" id="SSF54236">
    <property type="entry name" value="Ubiquitin-like"/>
    <property type="match status" value="1"/>
</dbReference>
<proteinExistence type="predicted"/>
<feature type="domain" description="Ubiquitin-like" evidence="4">
    <location>
        <begin position="253"/>
        <end position="329"/>
    </location>
</feature>
<dbReference type="CTD" id="20250396"/>
<sequence>MAEVENQNKSFSDSSSDEDSPPRIKKQKSSTLRGRGLAGLMKECQPHSDSEEEEEEDNEPSQFNIYSSKVERCLGNVKTKNYLLDISLVDEDVEEPLEEVPVLCNSADLSEDVIEVCKQRPDFDDSLASTSTEDISSLDEFSPLPSVGAPRHTKQLQSALNILNRAKDLVSIDGLNTSLILDQDGSQEILITGASPVIEKEDILVKVVHKGKAHRINIKKLTDIIDCHINENTSENVSDGQNLQTDYNVRNAIVLCVQSQVRNSKVDITVDKTEPIRNLLEKYAAEKQLDISKLVFKFDGDDVNPNDTPEDLDMDDNDCIDVIDKKSEGVKATAKNADIVIIDDTPQKSKSKKRNLRRSRRTMRQQPA</sequence>
<dbReference type="PANTHER" id="PTHR47187:SF1">
    <property type="entry name" value="NFATC2-INTERACTING PROTEIN"/>
    <property type="match status" value="1"/>
</dbReference>
<dbReference type="OrthoDB" id="442921at2759"/>
<evidence type="ECO:0000256" key="3">
    <source>
        <dbReference type="SAM" id="MobiDB-lite"/>
    </source>
</evidence>
<feature type="compositionally biased region" description="Acidic residues" evidence="3">
    <location>
        <begin position="50"/>
        <end position="59"/>
    </location>
</feature>
<dbReference type="HOGENOM" id="CLU_752912_0_0_1"/>